<name>A0A9P6LDY3_9PEZI</name>
<dbReference type="AlphaFoldDB" id="A0A9P6LDY3"/>
<dbReference type="OrthoDB" id="4851427at2759"/>
<protein>
    <submittedName>
        <fullName evidence="2">Heterokaryon incompatibility protein</fullName>
    </submittedName>
</protein>
<feature type="domain" description="Heterokaryon incompatibility" evidence="1">
    <location>
        <begin position="1"/>
        <end position="82"/>
    </location>
</feature>
<reference evidence="2" key="1">
    <citation type="submission" date="2020-03" db="EMBL/GenBank/DDBJ databases">
        <authorList>
            <person name="He L."/>
        </authorList>
    </citation>
    <scope>NUCLEOTIDE SEQUENCE</scope>
    <source>
        <strain evidence="2">CkLH20</strain>
    </source>
</reference>
<evidence type="ECO:0000313" key="3">
    <source>
        <dbReference type="Proteomes" id="UP000781932"/>
    </source>
</evidence>
<evidence type="ECO:0000313" key="2">
    <source>
        <dbReference type="EMBL" id="KAF9872504.1"/>
    </source>
</evidence>
<keyword evidence="3" id="KW-1185">Reference proteome</keyword>
<dbReference type="Proteomes" id="UP000781932">
    <property type="component" value="Unassembled WGS sequence"/>
</dbReference>
<gene>
    <name evidence="2" type="ORF">CkaCkLH20_10001</name>
</gene>
<dbReference type="PANTHER" id="PTHR33112:SF16">
    <property type="entry name" value="HETEROKARYON INCOMPATIBILITY DOMAIN-CONTAINING PROTEIN"/>
    <property type="match status" value="1"/>
</dbReference>
<organism evidence="2 3">
    <name type="scientific">Colletotrichum karsti</name>
    <dbReference type="NCBI Taxonomy" id="1095194"/>
    <lineage>
        <taxon>Eukaryota</taxon>
        <taxon>Fungi</taxon>
        <taxon>Dikarya</taxon>
        <taxon>Ascomycota</taxon>
        <taxon>Pezizomycotina</taxon>
        <taxon>Sordariomycetes</taxon>
        <taxon>Hypocreomycetidae</taxon>
        <taxon>Glomerellales</taxon>
        <taxon>Glomerellaceae</taxon>
        <taxon>Colletotrichum</taxon>
        <taxon>Colletotrichum boninense species complex</taxon>
    </lineage>
</organism>
<sequence>MCILQDSYEDWRREAAKMTAIYSNATVTISALDSPGSTTGFLQPRPKDGVIGRGFVIKRNRDNLDYGTNRSILSTRGWCLQERMLSPSLLHFSREQMYWECRTGVNQEIMKDEPIVYRSNFTLVRKVFGMGTSLTFRDWYHTVEEYSRRKLSYGSDKLPALAGIADRFRSVGIGGEYVAGLWAHDIERGIFWVTNWDPVERPTHARAPSWSWASLDGQVEFQLKGDFQHRHETDLSLSLFKVLQISIGVGMDDPAAPEVQGCLKIRGPVAQMRYQHNDPSDLHGSLAFENEEPIALRAVMDFDRNVSRDCWVLTAGPSDPRILLLEEIDVGTFRRIGCVKWYQDSPNRLELSAEEFSRFLVRDMVLV</sequence>
<dbReference type="GeneID" id="62165790"/>
<dbReference type="Pfam" id="PF06985">
    <property type="entry name" value="HET"/>
    <property type="match status" value="1"/>
</dbReference>
<proteinExistence type="predicted"/>
<dbReference type="RefSeq" id="XP_038741965.1">
    <property type="nucleotide sequence ID" value="XM_038892716.1"/>
</dbReference>
<evidence type="ECO:0000259" key="1">
    <source>
        <dbReference type="Pfam" id="PF06985"/>
    </source>
</evidence>
<accession>A0A9P6LDY3</accession>
<dbReference type="PANTHER" id="PTHR33112">
    <property type="entry name" value="DOMAIN PROTEIN, PUTATIVE-RELATED"/>
    <property type="match status" value="1"/>
</dbReference>
<dbReference type="EMBL" id="JAATWM020000037">
    <property type="protein sequence ID" value="KAF9872504.1"/>
    <property type="molecule type" value="Genomic_DNA"/>
</dbReference>
<comment type="caution">
    <text evidence="2">The sequence shown here is derived from an EMBL/GenBank/DDBJ whole genome shotgun (WGS) entry which is preliminary data.</text>
</comment>
<dbReference type="InterPro" id="IPR010730">
    <property type="entry name" value="HET"/>
</dbReference>
<reference evidence="2" key="2">
    <citation type="submission" date="2020-11" db="EMBL/GenBank/DDBJ databases">
        <title>Whole genome sequencing of Colletotrichum sp.</title>
        <authorList>
            <person name="Li H."/>
        </authorList>
    </citation>
    <scope>NUCLEOTIDE SEQUENCE</scope>
    <source>
        <strain evidence="2">CkLH20</strain>
    </source>
</reference>